<keyword evidence="2 4" id="KW-0862">Zinc</keyword>
<dbReference type="PROSITE" id="PS50023">
    <property type="entry name" value="LIM_DOMAIN_2"/>
    <property type="match status" value="2"/>
</dbReference>
<dbReference type="PROSITE" id="PS00478">
    <property type="entry name" value="LIM_DOMAIN_1"/>
    <property type="match status" value="2"/>
</dbReference>
<accession>A0ABR3Q083</accession>
<dbReference type="InterPro" id="IPR001781">
    <property type="entry name" value="Znf_LIM"/>
</dbReference>
<dbReference type="Gene3D" id="2.10.110.10">
    <property type="entry name" value="Cysteine Rich Protein"/>
    <property type="match status" value="2"/>
</dbReference>
<name>A0ABR3Q083_9TREE</name>
<dbReference type="EMBL" id="JBBXJM010000004">
    <property type="protein sequence ID" value="KAL1408143.1"/>
    <property type="molecule type" value="Genomic_DNA"/>
</dbReference>
<evidence type="ECO:0000256" key="4">
    <source>
        <dbReference type="PROSITE-ProRule" id="PRU00125"/>
    </source>
</evidence>
<comment type="caution">
    <text evidence="7">The sequence shown here is derived from an EMBL/GenBank/DDBJ whole genome shotgun (WGS) entry which is preliminary data.</text>
</comment>
<feature type="region of interest" description="Disordered" evidence="5">
    <location>
        <begin position="76"/>
        <end position="149"/>
    </location>
</feature>
<keyword evidence="3 4" id="KW-0440">LIM domain</keyword>
<keyword evidence="1 4" id="KW-0479">Metal-binding</keyword>
<dbReference type="PANTHER" id="PTHR46074">
    <property type="entry name" value="CYSTEINE-RICH PROTEIN CRIP FAMILY MEMBER"/>
    <property type="match status" value="1"/>
</dbReference>
<dbReference type="SUPFAM" id="SSF57716">
    <property type="entry name" value="Glucocorticoid receptor-like (DNA-binding domain)"/>
    <property type="match status" value="4"/>
</dbReference>
<dbReference type="Pfam" id="PF00412">
    <property type="entry name" value="LIM"/>
    <property type="match status" value="2"/>
</dbReference>
<evidence type="ECO:0000256" key="5">
    <source>
        <dbReference type="SAM" id="MobiDB-lite"/>
    </source>
</evidence>
<evidence type="ECO:0000256" key="1">
    <source>
        <dbReference type="ARBA" id="ARBA00022723"/>
    </source>
</evidence>
<dbReference type="GeneID" id="95985989"/>
<proteinExistence type="predicted"/>
<organism evidence="7 8">
    <name type="scientific">Vanrija albida</name>
    <dbReference type="NCBI Taxonomy" id="181172"/>
    <lineage>
        <taxon>Eukaryota</taxon>
        <taxon>Fungi</taxon>
        <taxon>Dikarya</taxon>
        <taxon>Basidiomycota</taxon>
        <taxon>Agaricomycotina</taxon>
        <taxon>Tremellomycetes</taxon>
        <taxon>Trichosporonales</taxon>
        <taxon>Trichosporonaceae</taxon>
        <taxon>Vanrija</taxon>
    </lineage>
</organism>
<gene>
    <name evidence="7" type="ORF">Q8F55_004946</name>
</gene>
<evidence type="ECO:0000313" key="7">
    <source>
        <dbReference type="EMBL" id="KAL1408143.1"/>
    </source>
</evidence>
<dbReference type="RefSeq" id="XP_069208087.1">
    <property type="nucleotide sequence ID" value="XM_069353445.1"/>
</dbReference>
<evidence type="ECO:0000256" key="3">
    <source>
        <dbReference type="ARBA" id="ARBA00023038"/>
    </source>
</evidence>
<dbReference type="CDD" id="cd09326">
    <property type="entry name" value="LIM_CRP_like"/>
    <property type="match status" value="2"/>
</dbReference>
<protein>
    <recommendedName>
        <fullName evidence="6">LIM zinc-binding domain-containing protein</fullName>
    </recommendedName>
</protein>
<dbReference type="Proteomes" id="UP001565368">
    <property type="component" value="Unassembled WGS sequence"/>
</dbReference>
<reference evidence="7 8" key="1">
    <citation type="submission" date="2023-08" db="EMBL/GenBank/DDBJ databases">
        <title>Annotated Genome Sequence of Vanrija albida AlHP1.</title>
        <authorList>
            <person name="Herzog R."/>
        </authorList>
    </citation>
    <scope>NUCLEOTIDE SEQUENCE [LARGE SCALE GENOMIC DNA]</scope>
    <source>
        <strain evidence="7 8">AlHP1</strain>
    </source>
</reference>
<evidence type="ECO:0000259" key="6">
    <source>
        <dbReference type="PROSITE" id="PS50023"/>
    </source>
</evidence>
<feature type="compositionally biased region" description="Pro residues" evidence="5">
    <location>
        <begin position="82"/>
        <end position="91"/>
    </location>
</feature>
<feature type="domain" description="LIM zinc-binding" evidence="6">
    <location>
        <begin position="189"/>
        <end position="249"/>
    </location>
</feature>
<dbReference type="PANTHER" id="PTHR46074:SF5">
    <property type="entry name" value="LIM DOMAIN-CONTAINING PROTEIN C"/>
    <property type="match status" value="1"/>
</dbReference>
<evidence type="ECO:0000256" key="2">
    <source>
        <dbReference type="ARBA" id="ARBA00022833"/>
    </source>
</evidence>
<sequence length="256" mass="27475">MSFGGTPRCERCGGAVYHAEQVMGPARKTYHKLCLKCNSCGKRLDPGGLVQHDEQPYCQRCHTMLFGTRDLRQANLYVGGPSAPPPAPAPEPEIASPSRRDANGAPAPRAVPPPQEYYVPPDLSGEAASSTSAPAPPALPQRPSTPEQVTRVNFRSVRPIPAGVSAAAVNARGLNSPRSKVGERPGFEDRCPACEKRVYAAEQVQAIGKKWHRGCLRCTGCRATIDPSKVSDRDGQPWCKNCYAREHGPGGIAGKR</sequence>
<keyword evidence="8" id="KW-1185">Reference proteome</keyword>
<dbReference type="SMART" id="SM00132">
    <property type="entry name" value="LIM"/>
    <property type="match status" value="2"/>
</dbReference>
<feature type="domain" description="LIM zinc-binding" evidence="6">
    <location>
        <begin position="7"/>
        <end position="68"/>
    </location>
</feature>
<evidence type="ECO:0000313" key="8">
    <source>
        <dbReference type="Proteomes" id="UP001565368"/>
    </source>
</evidence>